<gene>
    <name evidence="2" type="ORF">RRH01S_31_00160</name>
</gene>
<reference evidence="2 3" key="1">
    <citation type="submission" date="2014-05" db="EMBL/GenBank/DDBJ databases">
        <title>Whole genome shotgun sequence of Rhizobium rhizogenes NBRC 13257.</title>
        <authorList>
            <person name="Katano-Makiyama Y."/>
            <person name="Hosoyama A."/>
            <person name="Hashimoto M."/>
            <person name="Hosoyama Y."/>
            <person name="Noguchi M."/>
            <person name="Tsuchikane K."/>
            <person name="Kimura A."/>
            <person name="Ohji S."/>
            <person name="Ichikawa N."/>
            <person name="Yamazoe A."/>
            <person name="Fujita N."/>
        </authorList>
    </citation>
    <scope>NUCLEOTIDE SEQUENCE [LARGE SCALE GENOMIC DNA]</scope>
    <source>
        <strain evidence="2 3">NBRC 13257</strain>
    </source>
</reference>
<dbReference type="Pfam" id="PF00583">
    <property type="entry name" value="Acetyltransf_1"/>
    <property type="match status" value="1"/>
</dbReference>
<dbReference type="EMBL" id="BAYX01000031">
    <property type="protein sequence ID" value="GAJ97084.1"/>
    <property type="molecule type" value="Genomic_DNA"/>
</dbReference>
<dbReference type="GO" id="GO:0016747">
    <property type="term" value="F:acyltransferase activity, transferring groups other than amino-acyl groups"/>
    <property type="evidence" value="ECO:0007669"/>
    <property type="project" value="InterPro"/>
</dbReference>
<dbReference type="InterPro" id="IPR000182">
    <property type="entry name" value="GNAT_dom"/>
</dbReference>
<dbReference type="CDD" id="cd04301">
    <property type="entry name" value="NAT_SF"/>
    <property type="match status" value="1"/>
</dbReference>
<organism evidence="2 3">
    <name type="scientific">Rhizobium rhizogenes NBRC 13257</name>
    <dbReference type="NCBI Taxonomy" id="1220581"/>
    <lineage>
        <taxon>Bacteria</taxon>
        <taxon>Pseudomonadati</taxon>
        <taxon>Pseudomonadota</taxon>
        <taxon>Alphaproteobacteria</taxon>
        <taxon>Hyphomicrobiales</taxon>
        <taxon>Rhizobiaceae</taxon>
        <taxon>Rhizobium/Agrobacterium group</taxon>
        <taxon>Rhizobium</taxon>
    </lineage>
</organism>
<evidence type="ECO:0000259" key="1">
    <source>
        <dbReference type="PROSITE" id="PS51186"/>
    </source>
</evidence>
<dbReference type="Proteomes" id="UP000026941">
    <property type="component" value="Unassembled WGS sequence"/>
</dbReference>
<dbReference type="PROSITE" id="PS51186">
    <property type="entry name" value="GNAT"/>
    <property type="match status" value="1"/>
</dbReference>
<sequence>MIEKDMRQSATAQSLTVEPASAADIPFIMSIERSPGYQALVGSYDATEHRRRMEAPTCTYLLCRNAGELVGFAVIRRDDDGMGTAQLHRIAVSPPGNGYGSAFLRKICRWVFSEHGLDRLWLDVLPSNVHATRLYEKLGFVREGVMRASLRVPGGRQDLVLMSLLRKDWERH</sequence>
<accession>A0AA87QFB8</accession>
<dbReference type="InterPro" id="IPR016181">
    <property type="entry name" value="Acyl_CoA_acyltransferase"/>
</dbReference>
<dbReference type="PANTHER" id="PTHR43415:SF3">
    <property type="entry name" value="GNAT-FAMILY ACETYLTRANSFERASE"/>
    <property type="match status" value="1"/>
</dbReference>
<evidence type="ECO:0000313" key="3">
    <source>
        <dbReference type="Proteomes" id="UP000026941"/>
    </source>
</evidence>
<dbReference type="PANTHER" id="PTHR43415">
    <property type="entry name" value="SPERMIDINE N(1)-ACETYLTRANSFERASE"/>
    <property type="match status" value="1"/>
</dbReference>
<dbReference type="RefSeq" id="WP_042477624.1">
    <property type="nucleotide sequence ID" value="NZ_BAYX01000031.1"/>
</dbReference>
<proteinExistence type="predicted"/>
<comment type="caution">
    <text evidence="2">The sequence shown here is derived from an EMBL/GenBank/DDBJ whole genome shotgun (WGS) entry which is preliminary data.</text>
</comment>
<name>A0AA87QFB8_RHIRH</name>
<dbReference type="SUPFAM" id="SSF55729">
    <property type="entry name" value="Acyl-CoA N-acyltransferases (Nat)"/>
    <property type="match status" value="1"/>
</dbReference>
<dbReference type="Gene3D" id="3.40.630.30">
    <property type="match status" value="1"/>
</dbReference>
<evidence type="ECO:0000313" key="2">
    <source>
        <dbReference type="EMBL" id="GAJ97084.1"/>
    </source>
</evidence>
<feature type="domain" description="N-acetyltransferase" evidence="1">
    <location>
        <begin position="15"/>
        <end position="167"/>
    </location>
</feature>
<protein>
    <submittedName>
        <fullName evidence="2">Acetyltransferase</fullName>
    </submittedName>
</protein>
<dbReference type="AlphaFoldDB" id="A0AA87QFB8"/>